<evidence type="ECO:0000256" key="6">
    <source>
        <dbReference type="ARBA" id="ARBA00023136"/>
    </source>
</evidence>
<evidence type="ECO:0000256" key="5">
    <source>
        <dbReference type="ARBA" id="ARBA00022989"/>
    </source>
</evidence>
<dbReference type="InterPro" id="IPR013766">
    <property type="entry name" value="Thioredoxin_domain"/>
</dbReference>
<sequence>MRQDKLFARPTPRAPAPRISGGRRLLGAVAALCAVLLAALPSPAATDGQPPGKVAASLIAEPAAIAAGEPFWVSLRQDIAPEWHTYWRNPGDSGQATYIDWTLPPGFRAEPIAWPVPERVPYGPLMNFGYEGRVDLLVRIHPPEDLPPGRPVTLQAEAEWLVCADVCIPEYGSFDLTLPVAAEPAPPTAARQAAFHAARAALPSPSPWPVGAALDNGQLRLAFAAPQLAAALRAGGDTAIADGVFSFFPDSDGVIVNAAPQVAMLDGDTVVLRTEAAANAGNGAGAALSGLLVAHMPPQDGAAGKPVVQGFTFETALQAGPGNAAVPAGAGGDGGAGRPGAPAAPAQGGLLPDALAGVGLLEALLLALAGGIILNLMPCVFPVIAMKALGLAQKGGAARSAIRMHGLAYAAGVLVTFAAIGGALLLVKAGGAAVGWGFQLQSPVFVALMAYLMLAVGLNLSGLFTVGEGLMGLGQGRLSGSGGGPGHAGAFLTGVLASAVAAPCTAPFMATAIGFALTRSPPVALAVLLAVGLGMALPYLLLTWVPGALRFLPRPGAWMERLRQVLAFPMYAAAAWLVWVLSQQAGPTGVIVVLGGAVLLAFGFWLWQLAKSAGQAGGRRPAWRLAGGGAAVLALAGAVALTFSLRPPDLALQADAAAAGEARTGSGPAWERYSPARLQALQADGRPVFVNFTAAWCITCKVNEQVALSSASMRELFEAGNVAYLKGDWTNQDPEITRMLERFGRSGVPLYVLFAPDGSIEVLPQILTEAGVAAALRRLPGGAAADRAGLDRPAIDPDSRLPSDRPDHAAGADHA</sequence>
<feature type="transmembrane region" description="Helical" evidence="8">
    <location>
        <begin position="523"/>
        <end position="545"/>
    </location>
</feature>
<organism evidence="10 11">
    <name type="scientific">Marinibaculum pumilum</name>
    <dbReference type="NCBI Taxonomy" id="1766165"/>
    <lineage>
        <taxon>Bacteria</taxon>
        <taxon>Pseudomonadati</taxon>
        <taxon>Pseudomonadota</taxon>
        <taxon>Alphaproteobacteria</taxon>
        <taxon>Rhodospirillales</taxon>
        <taxon>Rhodospirillaceae</taxon>
        <taxon>Marinibaculum</taxon>
    </lineage>
</organism>
<keyword evidence="4" id="KW-0201">Cytochrome c-type biogenesis</keyword>
<evidence type="ECO:0000256" key="2">
    <source>
        <dbReference type="ARBA" id="ARBA00022475"/>
    </source>
</evidence>
<proteinExistence type="predicted"/>
<feature type="transmembrane region" description="Helical" evidence="8">
    <location>
        <begin position="588"/>
        <end position="610"/>
    </location>
</feature>
<evidence type="ECO:0000256" key="4">
    <source>
        <dbReference type="ARBA" id="ARBA00022748"/>
    </source>
</evidence>
<dbReference type="InterPro" id="IPR003834">
    <property type="entry name" value="Cyt_c_assmbl_TM_dom"/>
</dbReference>
<dbReference type="PANTHER" id="PTHR32234:SF3">
    <property type="entry name" value="SUPPRESSION OF COPPER SENSITIVITY PROTEIN"/>
    <property type="match status" value="1"/>
</dbReference>
<dbReference type="Proteomes" id="UP001595528">
    <property type="component" value="Unassembled WGS sequence"/>
</dbReference>
<evidence type="ECO:0000256" key="3">
    <source>
        <dbReference type="ARBA" id="ARBA00022692"/>
    </source>
</evidence>
<dbReference type="InterPro" id="IPR036249">
    <property type="entry name" value="Thioredoxin-like_sf"/>
</dbReference>
<dbReference type="Pfam" id="PF11412">
    <property type="entry name" value="DsbD_N"/>
    <property type="match status" value="1"/>
</dbReference>
<evidence type="ECO:0000256" key="7">
    <source>
        <dbReference type="SAM" id="MobiDB-lite"/>
    </source>
</evidence>
<dbReference type="Gene3D" id="3.40.30.10">
    <property type="entry name" value="Glutaredoxin"/>
    <property type="match status" value="1"/>
</dbReference>
<feature type="transmembrane region" description="Helical" evidence="8">
    <location>
        <begin position="565"/>
        <end position="582"/>
    </location>
</feature>
<comment type="subcellular location">
    <subcellularLocation>
        <location evidence="1">Cell membrane</location>
        <topology evidence="1">Multi-pass membrane protein</topology>
    </subcellularLocation>
</comment>
<dbReference type="Pfam" id="PF02683">
    <property type="entry name" value="DsbD_TM"/>
    <property type="match status" value="1"/>
</dbReference>
<feature type="transmembrane region" description="Helical" evidence="8">
    <location>
        <begin position="363"/>
        <end position="385"/>
    </location>
</feature>
<feature type="domain" description="Thioredoxin" evidence="9">
    <location>
        <begin position="634"/>
        <end position="781"/>
    </location>
</feature>
<keyword evidence="11" id="KW-1185">Reference proteome</keyword>
<evidence type="ECO:0000313" key="10">
    <source>
        <dbReference type="EMBL" id="MFC3229086.1"/>
    </source>
</evidence>
<dbReference type="PANTHER" id="PTHR32234">
    <property type="entry name" value="THIOL:DISULFIDE INTERCHANGE PROTEIN DSBD"/>
    <property type="match status" value="1"/>
</dbReference>
<comment type="caution">
    <text evidence="10">The sequence shown here is derived from an EMBL/GenBank/DDBJ whole genome shotgun (WGS) entry which is preliminary data.</text>
</comment>
<dbReference type="Pfam" id="PF13899">
    <property type="entry name" value="Thioredoxin_7"/>
    <property type="match status" value="1"/>
</dbReference>
<keyword evidence="5 8" id="KW-1133">Transmembrane helix</keyword>
<feature type="compositionally biased region" description="Basic and acidic residues" evidence="7">
    <location>
        <begin position="788"/>
        <end position="815"/>
    </location>
</feature>
<evidence type="ECO:0000259" key="9">
    <source>
        <dbReference type="PROSITE" id="PS51352"/>
    </source>
</evidence>
<reference evidence="11" key="1">
    <citation type="journal article" date="2019" name="Int. J. Syst. Evol. Microbiol.">
        <title>The Global Catalogue of Microorganisms (GCM) 10K type strain sequencing project: providing services to taxonomists for standard genome sequencing and annotation.</title>
        <authorList>
            <consortium name="The Broad Institute Genomics Platform"/>
            <consortium name="The Broad Institute Genome Sequencing Center for Infectious Disease"/>
            <person name="Wu L."/>
            <person name="Ma J."/>
        </authorList>
    </citation>
    <scope>NUCLEOTIDE SEQUENCE [LARGE SCALE GENOMIC DNA]</scope>
    <source>
        <strain evidence="11">KCTC 42964</strain>
    </source>
</reference>
<accession>A0ABV7L3Y6</accession>
<dbReference type="InterPro" id="IPR028250">
    <property type="entry name" value="DsbDN"/>
</dbReference>
<feature type="transmembrane region" description="Helical" evidence="8">
    <location>
        <begin position="445"/>
        <end position="467"/>
    </location>
</feature>
<protein>
    <submittedName>
        <fullName evidence="10">Protein-disulfide reductase DsbD family protein</fullName>
    </submittedName>
</protein>
<feature type="transmembrane region" description="Helical" evidence="8">
    <location>
        <begin position="622"/>
        <end position="643"/>
    </location>
</feature>
<feature type="transmembrane region" description="Helical" evidence="8">
    <location>
        <begin position="406"/>
        <end position="425"/>
    </location>
</feature>
<dbReference type="CDD" id="cd02953">
    <property type="entry name" value="DsbDgamma"/>
    <property type="match status" value="1"/>
</dbReference>
<name>A0ABV7L3Y6_9PROT</name>
<evidence type="ECO:0000256" key="1">
    <source>
        <dbReference type="ARBA" id="ARBA00004651"/>
    </source>
</evidence>
<keyword evidence="6 8" id="KW-0472">Membrane</keyword>
<dbReference type="EMBL" id="JBHRTR010000031">
    <property type="protein sequence ID" value="MFC3229086.1"/>
    <property type="molecule type" value="Genomic_DNA"/>
</dbReference>
<feature type="region of interest" description="Disordered" evidence="7">
    <location>
        <begin position="785"/>
        <end position="815"/>
    </location>
</feature>
<dbReference type="InterPro" id="IPR035671">
    <property type="entry name" value="DsbD_gamma"/>
</dbReference>
<feature type="transmembrane region" description="Helical" evidence="8">
    <location>
        <begin position="488"/>
        <end position="517"/>
    </location>
</feature>
<dbReference type="PROSITE" id="PS51352">
    <property type="entry name" value="THIOREDOXIN_2"/>
    <property type="match status" value="1"/>
</dbReference>
<gene>
    <name evidence="10" type="ORF">ACFOGJ_17705</name>
</gene>
<dbReference type="RefSeq" id="WP_379902962.1">
    <property type="nucleotide sequence ID" value="NZ_JBHRTR010000031.1"/>
</dbReference>
<dbReference type="SUPFAM" id="SSF52833">
    <property type="entry name" value="Thioredoxin-like"/>
    <property type="match status" value="1"/>
</dbReference>
<keyword evidence="3 8" id="KW-0812">Transmembrane</keyword>
<evidence type="ECO:0000256" key="8">
    <source>
        <dbReference type="SAM" id="Phobius"/>
    </source>
</evidence>
<keyword evidence="2" id="KW-1003">Cell membrane</keyword>
<evidence type="ECO:0000313" key="11">
    <source>
        <dbReference type="Proteomes" id="UP001595528"/>
    </source>
</evidence>